<dbReference type="SUPFAM" id="SSF48295">
    <property type="entry name" value="TrpR-like"/>
    <property type="match status" value="1"/>
</dbReference>
<dbReference type="Proteomes" id="UP000229574">
    <property type="component" value="Unassembled WGS sequence"/>
</dbReference>
<dbReference type="NCBIfam" id="TIGR02531">
    <property type="entry name" value="yecD_yerC"/>
    <property type="match status" value="1"/>
</dbReference>
<dbReference type="PANTHER" id="PTHR40080">
    <property type="entry name" value="LMO1763 PROTEIN"/>
    <property type="match status" value="1"/>
</dbReference>
<organism evidence="1 2">
    <name type="scientific">Candidatus Collierbacteria bacterium CG09_land_8_20_14_0_10_46_12</name>
    <dbReference type="NCBI Taxonomy" id="1974533"/>
    <lineage>
        <taxon>Bacteria</taxon>
        <taxon>Candidatus Collieribacteriota</taxon>
    </lineage>
</organism>
<keyword evidence="1" id="KW-0238">DNA-binding</keyword>
<sequence length="100" mass="11391">MSKPYPSKQMQQLIRAFATLKTEAEITHFLRDLMTLKELEDVSQRWQIVLLLNSGVPYLDIAKQVGVSTTTVTRCALWLHHGQDGYKTALSRLHPKINNG</sequence>
<reference evidence="2" key="1">
    <citation type="submission" date="2017-09" db="EMBL/GenBank/DDBJ databases">
        <title>Depth-based differentiation of microbial function through sediment-hosted aquifers and enrichment of novel symbionts in the deep terrestrial subsurface.</title>
        <authorList>
            <person name="Probst A.J."/>
            <person name="Ladd B."/>
            <person name="Jarett J.K."/>
            <person name="Geller-Mcgrath D.E."/>
            <person name="Sieber C.M.K."/>
            <person name="Emerson J.B."/>
            <person name="Anantharaman K."/>
            <person name="Thomas B.C."/>
            <person name="Malmstrom R."/>
            <person name="Stieglmeier M."/>
            <person name="Klingl A."/>
            <person name="Woyke T."/>
            <person name="Ryan C.M."/>
            <person name="Banfield J.F."/>
        </authorList>
    </citation>
    <scope>NUCLEOTIDE SEQUENCE [LARGE SCALE GENOMIC DNA]</scope>
</reference>
<dbReference type="PANTHER" id="PTHR40080:SF1">
    <property type="entry name" value="TRPR-LIKE PROTEIN YERC_YECD"/>
    <property type="match status" value="1"/>
</dbReference>
<proteinExistence type="predicted"/>
<dbReference type="GO" id="GO:0043565">
    <property type="term" value="F:sequence-specific DNA binding"/>
    <property type="evidence" value="ECO:0007669"/>
    <property type="project" value="InterPro"/>
</dbReference>
<name>A0A2H0WZD2_9BACT</name>
<dbReference type="Gene3D" id="1.10.1270.10">
    <property type="entry name" value="TrpR-like"/>
    <property type="match status" value="1"/>
</dbReference>
<accession>A0A2H0WZD2</accession>
<protein>
    <submittedName>
        <fullName evidence="1">DNA-binding transcriptional regulator</fullName>
    </submittedName>
</protein>
<dbReference type="InterPro" id="IPR000831">
    <property type="entry name" value="Trp_repress"/>
</dbReference>
<comment type="caution">
    <text evidence="1">The sequence shown here is derived from an EMBL/GenBank/DDBJ whole genome shotgun (WGS) entry which is preliminary data.</text>
</comment>
<dbReference type="PIRSF" id="PIRSF012508">
    <property type="entry name" value="YerC"/>
    <property type="match status" value="1"/>
</dbReference>
<dbReference type="InterPro" id="IPR038116">
    <property type="entry name" value="TrpR-like_sf"/>
</dbReference>
<dbReference type="EMBL" id="PEYY01000065">
    <property type="protein sequence ID" value="PIS18033.1"/>
    <property type="molecule type" value="Genomic_DNA"/>
</dbReference>
<dbReference type="InterPro" id="IPR013368">
    <property type="entry name" value="YecD_YerC"/>
</dbReference>
<dbReference type="InterPro" id="IPR010921">
    <property type="entry name" value="Trp_repressor/repl_initiator"/>
</dbReference>
<evidence type="ECO:0000313" key="1">
    <source>
        <dbReference type="EMBL" id="PIS18033.1"/>
    </source>
</evidence>
<dbReference type="AlphaFoldDB" id="A0A2H0WZD2"/>
<dbReference type="Pfam" id="PF01371">
    <property type="entry name" value="Trp_repressor"/>
    <property type="match status" value="1"/>
</dbReference>
<gene>
    <name evidence="1" type="ORF">COT54_01475</name>
</gene>
<evidence type="ECO:0000313" key="2">
    <source>
        <dbReference type="Proteomes" id="UP000229574"/>
    </source>
</evidence>
<dbReference type="GO" id="GO:0003700">
    <property type="term" value="F:DNA-binding transcription factor activity"/>
    <property type="evidence" value="ECO:0007669"/>
    <property type="project" value="InterPro"/>
</dbReference>